<evidence type="ECO:0000256" key="1">
    <source>
        <dbReference type="ARBA" id="ARBA00022670"/>
    </source>
</evidence>
<gene>
    <name evidence="3" type="ORF">UFOPK3423_00337</name>
</gene>
<dbReference type="Gene3D" id="2.40.10.120">
    <property type="match status" value="1"/>
</dbReference>
<dbReference type="AlphaFoldDB" id="A0A6J7D1V0"/>
<proteinExistence type="predicted"/>
<dbReference type="InterPro" id="IPR009003">
    <property type="entry name" value="Peptidase_S1_PA"/>
</dbReference>
<dbReference type="PRINTS" id="PR00834">
    <property type="entry name" value="PROTEASES2C"/>
</dbReference>
<dbReference type="PANTHER" id="PTHR43343">
    <property type="entry name" value="PEPTIDASE S12"/>
    <property type="match status" value="1"/>
</dbReference>
<dbReference type="InterPro" id="IPR051201">
    <property type="entry name" value="Chloro_Bact_Ser_Proteases"/>
</dbReference>
<dbReference type="Pfam" id="PF13365">
    <property type="entry name" value="Trypsin_2"/>
    <property type="match status" value="1"/>
</dbReference>
<dbReference type="EMBL" id="CAFBLQ010000023">
    <property type="protein sequence ID" value="CAB4863075.1"/>
    <property type="molecule type" value="Genomic_DNA"/>
</dbReference>
<dbReference type="InterPro" id="IPR001940">
    <property type="entry name" value="Peptidase_S1C"/>
</dbReference>
<sequence>MISTRSITAAAITVAVGGLGVIAGTQLSSSQSGGAPVAPAASLERVVRSSDQQASPRPAVQQGAAGVYARSKDAVVFIQSQTDQGVATGSGFVITADGLIVTNAHVVAGSQAIQVKIGPEGAPQSARIVGGSLSTDLALLRVDGAQGLAHLPLAAASPQVGETVFAIGSPYGLAQTLTEGIISATGRDIEAPSGATISGALQTDAAINPGNSGGPLLNLRGEVVGVNSQITAPNGGGNVGIGFAISVPDVLAQISDAGEQIAPQSQAGADTPVV</sequence>
<protein>
    <submittedName>
        <fullName evidence="3">Unannotated protein</fullName>
    </submittedName>
</protein>
<keyword evidence="2" id="KW-0378">Hydrolase</keyword>
<dbReference type="SUPFAM" id="SSF50494">
    <property type="entry name" value="Trypsin-like serine proteases"/>
    <property type="match status" value="1"/>
</dbReference>
<reference evidence="3" key="1">
    <citation type="submission" date="2020-05" db="EMBL/GenBank/DDBJ databases">
        <authorList>
            <person name="Chiriac C."/>
            <person name="Salcher M."/>
            <person name="Ghai R."/>
            <person name="Kavagutti S V."/>
        </authorList>
    </citation>
    <scope>NUCLEOTIDE SEQUENCE</scope>
</reference>
<evidence type="ECO:0000313" key="3">
    <source>
        <dbReference type="EMBL" id="CAB4863075.1"/>
    </source>
</evidence>
<dbReference type="GO" id="GO:0004252">
    <property type="term" value="F:serine-type endopeptidase activity"/>
    <property type="evidence" value="ECO:0007669"/>
    <property type="project" value="InterPro"/>
</dbReference>
<dbReference type="GO" id="GO:0006508">
    <property type="term" value="P:proteolysis"/>
    <property type="evidence" value="ECO:0007669"/>
    <property type="project" value="UniProtKB-KW"/>
</dbReference>
<keyword evidence="1" id="KW-0645">Protease</keyword>
<evidence type="ECO:0000256" key="2">
    <source>
        <dbReference type="ARBA" id="ARBA00022801"/>
    </source>
</evidence>
<name>A0A6J7D1V0_9ZZZZ</name>
<accession>A0A6J7D1V0</accession>
<organism evidence="3">
    <name type="scientific">freshwater metagenome</name>
    <dbReference type="NCBI Taxonomy" id="449393"/>
    <lineage>
        <taxon>unclassified sequences</taxon>
        <taxon>metagenomes</taxon>
        <taxon>ecological metagenomes</taxon>
    </lineage>
</organism>
<dbReference type="PANTHER" id="PTHR43343:SF3">
    <property type="entry name" value="PROTEASE DO-LIKE 8, CHLOROPLASTIC"/>
    <property type="match status" value="1"/>
</dbReference>